<dbReference type="RefSeq" id="XP_024320454.1">
    <property type="nucleotide sequence ID" value="XM_024471997.1"/>
</dbReference>
<dbReference type="GeneID" id="36291486"/>
<gene>
    <name evidence="1" type="ORF">VC83_08445</name>
</gene>
<dbReference type="VEuPathDB" id="FungiDB:GMDG_05633"/>
<dbReference type="Gene3D" id="3.40.50.300">
    <property type="entry name" value="P-loop containing nucleotide triphosphate hydrolases"/>
    <property type="match status" value="1"/>
</dbReference>
<dbReference type="Proteomes" id="UP000077154">
    <property type="component" value="Unassembled WGS sequence"/>
</dbReference>
<name>A0A177A237_9PEZI</name>
<accession>A0A177A237</accession>
<dbReference type="InterPro" id="IPR027417">
    <property type="entry name" value="P-loop_NTPase"/>
</dbReference>
<dbReference type="SUPFAM" id="SSF52540">
    <property type="entry name" value="P-loop containing nucleoside triphosphate hydrolases"/>
    <property type="match status" value="1"/>
</dbReference>
<protein>
    <recommendedName>
        <fullName evidence="2">ATPase AAA-type core domain-containing protein</fullName>
    </recommendedName>
</protein>
<dbReference type="PANTHER" id="PTHR23070">
    <property type="entry name" value="BCS1 AAA-TYPE ATPASE"/>
    <property type="match status" value="1"/>
</dbReference>
<reference evidence="1" key="1">
    <citation type="submission" date="2016-03" db="EMBL/GenBank/DDBJ databases">
        <title>Updated assembly of Pseudogymnoascus destructans, the fungus causing white-nose syndrome of bats.</title>
        <authorList>
            <person name="Palmer J.M."/>
            <person name="Drees K.P."/>
            <person name="Foster J.T."/>
            <person name="Lindner D.L."/>
        </authorList>
    </citation>
    <scope>NUCLEOTIDE SEQUENCE [LARGE SCALE GENOMIC DNA]</scope>
    <source>
        <strain evidence="1">20631-21</strain>
    </source>
</reference>
<evidence type="ECO:0000313" key="1">
    <source>
        <dbReference type="EMBL" id="OAF55153.1"/>
    </source>
</evidence>
<dbReference type="EMBL" id="KV441411">
    <property type="protein sequence ID" value="OAF55153.1"/>
    <property type="molecule type" value="Genomic_DNA"/>
</dbReference>
<dbReference type="eggNOG" id="KOG0730">
    <property type="taxonomic scope" value="Eukaryota"/>
</dbReference>
<proteinExistence type="predicted"/>
<organism evidence="1">
    <name type="scientific">Pseudogymnoascus destructans</name>
    <dbReference type="NCBI Taxonomy" id="655981"/>
    <lineage>
        <taxon>Eukaryota</taxon>
        <taxon>Fungi</taxon>
        <taxon>Dikarya</taxon>
        <taxon>Ascomycota</taxon>
        <taxon>Pezizomycotina</taxon>
        <taxon>Leotiomycetes</taxon>
        <taxon>Thelebolales</taxon>
        <taxon>Thelebolaceae</taxon>
        <taxon>Pseudogymnoascus</taxon>
    </lineage>
</organism>
<sequence>MVTTMISVGCTSRQCSKIRKKNADGKLKNEVRVGLWEYVWEGNEYLYYHVEYESSAYGTKEAVVYLLSRKWPLGANPETTPEAITAASEAAKQQIDKLLMAVGKWSADVHSEIYVFDNSTWRKDRKLYLSVMGTKWSDVILSPSLKDGIITDITTFFDSEEMYTSLNIPWKRGTILHGTPGNGKTLSIKALINTLQTGERKIPSRTLRTSITARMARNTVFARSSVARAHWRRVYLSLKTSIRSYENPRVLPQ</sequence>
<dbReference type="InterPro" id="IPR050747">
    <property type="entry name" value="Mitochondrial_chaperone_BCS1"/>
</dbReference>
<dbReference type="AlphaFoldDB" id="A0A177A237"/>
<dbReference type="OrthoDB" id="2115716at2759"/>
<evidence type="ECO:0008006" key="2">
    <source>
        <dbReference type="Google" id="ProtNLM"/>
    </source>
</evidence>